<dbReference type="GO" id="GO:0006357">
    <property type="term" value="P:regulation of transcription by RNA polymerase II"/>
    <property type="evidence" value="ECO:0007669"/>
    <property type="project" value="InterPro"/>
</dbReference>
<keyword evidence="4" id="KW-0805">Transcription regulation</keyword>
<dbReference type="EMBL" id="MBFR01000044">
    <property type="protein sequence ID" value="PVU95949.1"/>
    <property type="molecule type" value="Genomic_DNA"/>
</dbReference>
<dbReference type="STRING" id="133385.A0A2T9YUF7"/>
<accession>A0A2T9YUF7</accession>
<evidence type="ECO:0000256" key="1">
    <source>
        <dbReference type="ARBA" id="ARBA00004123"/>
    </source>
</evidence>
<comment type="subcellular location">
    <subcellularLocation>
        <location evidence="1 4">Nucleus</location>
    </subcellularLocation>
</comment>
<name>A0A2T9YUF7_9FUNG</name>
<dbReference type="Proteomes" id="UP000245383">
    <property type="component" value="Unassembled WGS sequence"/>
</dbReference>
<keyword evidence="4" id="KW-0010">Activator</keyword>
<evidence type="ECO:0000256" key="2">
    <source>
        <dbReference type="ARBA" id="ARBA00010743"/>
    </source>
</evidence>
<dbReference type="Pfam" id="PF08612">
    <property type="entry name" value="Med20"/>
    <property type="match status" value="1"/>
</dbReference>
<dbReference type="AlphaFoldDB" id="A0A2T9YUF7"/>
<reference evidence="5 6" key="1">
    <citation type="journal article" date="2018" name="MBio">
        <title>Comparative Genomics Reveals the Core Gene Toolbox for the Fungus-Insect Symbiosis.</title>
        <authorList>
            <person name="Wang Y."/>
            <person name="Stata M."/>
            <person name="Wang W."/>
            <person name="Stajich J.E."/>
            <person name="White M.M."/>
            <person name="Moncalvo J.M."/>
        </authorList>
    </citation>
    <scope>NUCLEOTIDE SEQUENCE [LARGE SCALE GENOMIC DNA]</scope>
    <source>
        <strain evidence="5 6">SWE-8-4</strain>
    </source>
</reference>
<dbReference type="OrthoDB" id="1854899at2759"/>
<gene>
    <name evidence="4" type="primary">MED20</name>
    <name evidence="5" type="ORF">BB561_001482</name>
</gene>
<proteinExistence type="inferred from homology"/>
<keyword evidence="6" id="KW-1185">Reference proteome</keyword>
<evidence type="ECO:0000256" key="4">
    <source>
        <dbReference type="RuleBase" id="RU364152"/>
    </source>
</evidence>
<dbReference type="GO" id="GO:0016592">
    <property type="term" value="C:mediator complex"/>
    <property type="evidence" value="ECO:0007669"/>
    <property type="project" value="InterPro"/>
</dbReference>
<keyword evidence="4" id="KW-0804">Transcription</keyword>
<comment type="similarity">
    <text evidence="2 4">Belongs to the Mediator complex subunit 20 family.</text>
</comment>
<evidence type="ECO:0000313" key="6">
    <source>
        <dbReference type="Proteomes" id="UP000245383"/>
    </source>
</evidence>
<keyword evidence="3 4" id="KW-0539">Nucleus</keyword>
<comment type="function">
    <text evidence="4">Component of the Mediator complex, a coactivator involved in the regulated transcription of nearly all RNA polymerase II-dependent genes. Mediator functions as a bridge to convey information from gene-specific regulatory proteins to the basal RNA polymerase II transcription machinery. Mediator is recruited to promoters by direct interactions with regulatory proteins and serves as a scaffold for the assembly of a functional preinitiation complex with RNA polymerase II and the general transcription factors.</text>
</comment>
<comment type="caution">
    <text evidence="5">The sequence shown here is derived from an EMBL/GenBank/DDBJ whole genome shotgun (WGS) entry which is preliminary data.</text>
</comment>
<evidence type="ECO:0000256" key="3">
    <source>
        <dbReference type="ARBA" id="ARBA00023242"/>
    </source>
</evidence>
<dbReference type="Gene3D" id="3.30.310.180">
    <property type="match status" value="1"/>
</dbReference>
<dbReference type="InterPro" id="IPR013921">
    <property type="entry name" value="Mediator_Med20"/>
</dbReference>
<protein>
    <recommendedName>
        <fullName evidence="4">Mediator of RNA polymerase II transcription subunit 20</fullName>
    </recommendedName>
    <alternativeName>
        <fullName evidence="4">Mediator complex subunit 20</fullName>
    </alternativeName>
</protein>
<comment type="subunit">
    <text evidence="4">Component of the Mediator complex.</text>
</comment>
<organism evidence="5 6">
    <name type="scientific">Smittium simulii</name>
    <dbReference type="NCBI Taxonomy" id="133385"/>
    <lineage>
        <taxon>Eukaryota</taxon>
        <taxon>Fungi</taxon>
        <taxon>Fungi incertae sedis</taxon>
        <taxon>Zoopagomycota</taxon>
        <taxon>Kickxellomycotina</taxon>
        <taxon>Harpellomycetes</taxon>
        <taxon>Harpellales</taxon>
        <taxon>Legeriomycetaceae</taxon>
        <taxon>Smittium</taxon>
    </lineage>
</organism>
<sequence>MILYKHYCLCCHRKQPETIEHILLDCRKWIEERENTLMIFINKDIYRCVSNTDLVPNLLRKKLVGEFLGGELKISVSVIRKKENVRSVNMTLATASFLTLIHTSRLLILERISVSPAPMNQSHHDSISTSSLALLQDRIVQNLGGFVKGRWAAEVKLFKVTAEHQKRVNIKALAEAKAQTAATASINKIKAELGISPLQQTVSTPNNPSTSSPVLSTEIESFTDTDLDSDNELKPLSELRTSTSLLKLNSQTGSASDLVPLSIQSSISSKNTTGHLEDQRMYVLSMDTLSDTQSYNPLCNTNQPSGNIVNLDYLGSDCLNNGKIETFSNEKKFPENVTSQTMCSLNVGYNNQHPGKRQQWVAFDQSKKAFLVGPEYEFIVSKLKNIWKLRQSGKIEGYSFYLQDFSIGIGNLMVGTAYKGLIIHIEYTACGSLEQTEDLIDEMSRLILPSKSNVKKAKLEDHLKTENKGLVAMQYVSLFTENNLI</sequence>
<dbReference type="GO" id="GO:0003712">
    <property type="term" value="F:transcription coregulator activity"/>
    <property type="evidence" value="ECO:0007669"/>
    <property type="project" value="InterPro"/>
</dbReference>
<evidence type="ECO:0000313" key="5">
    <source>
        <dbReference type="EMBL" id="PVU95949.1"/>
    </source>
</evidence>